<dbReference type="InterPro" id="IPR015422">
    <property type="entry name" value="PyrdxlP-dep_Trfase_small"/>
</dbReference>
<dbReference type="Gene3D" id="3.90.1150.10">
    <property type="entry name" value="Aspartate Aminotransferase, domain 1"/>
    <property type="match status" value="1"/>
</dbReference>
<organism evidence="6 7">
    <name type="scientific">Lipingzhangella rawalii</name>
    <dbReference type="NCBI Taxonomy" id="2055835"/>
    <lineage>
        <taxon>Bacteria</taxon>
        <taxon>Bacillati</taxon>
        <taxon>Actinomycetota</taxon>
        <taxon>Actinomycetes</taxon>
        <taxon>Streptosporangiales</taxon>
        <taxon>Nocardiopsidaceae</taxon>
        <taxon>Lipingzhangella</taxon>
    </lineage>
</organism>
<dbReference type="RefSeq" id="WP_310910649.1">
    <property type="nucleotide sequence ID" value="NZ_JAVLVT010000001.1"/>
</dbReference>
<dbReference type="InterPro" id="IPR015421">
    <property type="entry name" value="PyrdxlP-dep_Trfase_major"/>
</dbReference>
<gene>
    <name evidence="6" type="primary">kynU</name>
    <name evidence="6" type="ORF">RIF23_02375</name>
</gene>
<dbReference type="EC" id="3.7.1.3" evidence="4 5"/>
<comment type="catalytic activity">
    <reaction evidence="5">
        <text>L-kynurenine + H2O = anthranilate + L-alanine + H(+)</text>
        <dbReference type="Rhea" id="RHEA:16813"/>
        <dbReference type="ChEBI" id="CHEBI:15377"/>
        <dbReference type="ChEBI" id="CHEBI:15378"/>
        <dbReference type="ChEBI" id="CHEBI:16567"/>
        <dbReference type="ChEBI" id="CHEBI:57959"/>
        <dbReference type="ChEBI" id="CHEBI:57972"/>
        <dbReference type="EC" id="3.7.1.3"/>
    </reaction>
</comment>
<comment type="catalytic activity">
    <reaction evidence="5">
        <text>3-hydroxy-L-kynurenine + H2O = 3-hydroxyanthranilate + L-alanine + H(+)</text>
        <dbReference type="Rhea" id="RHEA:25143"/>
        <dbReference type="ChEBI" id="CHEBI:15377"/>
        <dbReference type="ChEBI" id="CHEBI:15378"/>
        <dbReference type="ChEBI" id="CHEBI:36559"/>
        <dbReference type="ChEBI" id="CHEBI:57972"/>
        <dbReference type="ChEBI" id="CHEBI:58125"/>
        <dbReference type="EC" id="3.7.1.3"/>
    </reaction>
</comment>
<comment type="pathway">
    <text evidence="5">Amino-acid degradation; L-kynurenine degradation; L-alanine and anthranilate from L-kynurenine: step 1/1.</text>
</comment>
<dbReference type="PIRSF" id="PIRSF038800">
    <property type="entry name" value="KYNU"/>
    <property type="match status" value="1"/>
</dbReference>
<dbReference type="Pfam" id="PF22580">
    <property type="entry name" value="KYNU_C"/>
    <property type="match status" value="1"/>
</dbReference>
<evidence type="ECO:0000256" key="2">
    <source>
        <dbReference type="ARBA" id="ARBA00022801"/>
    </source>
</evidence>
<evidence type="ECO:0000256" key="1">
    <source>
        <dbReference type="ARBA" id="ARBA00022642"/>
    </source>
</evidence>
<comment type="pathway">
    <text evidence="5">Cofactor biosynthesis; NAD(+) biosynthesis; quinolinate from L-kynurenine: step 2/3.</text>
</comment>
<dbReference type="InterPro" id="IPR010111">
    <property type="entry name" value="Kynureninase"/>
</dbReference>
<evidence type="ECO:0000256" key="3">
    <source>
        <dbReference type="ARBA" id="ARBA00022898"/>
    </source>
</evidence>
<comment type="caution">
    <text evidence="6">The sequence shown here is derived from an EMBL/GenBank/DDBJ whole genome shotgun (WGS) entry which is preliminary data.</text>
</comment>
<proteinExistence type="inferred from homology"/>
<dbReference type="Gene3D" id="3.40.640.10">
    <property type="entry name" value="Type I PLP-dependent aspartate aminotransferase-like (Major domain)"/>
    <property type="match status" value="1"/>
</dbReference>
<keyword evidence="1 5" id="KW-0662">Pyridine nucleotide biosynthesis</keyword>
<accession>A0ABU2H1G3</accession>
<keyword evidence="2 5" id="KW-0378">Hydrolase</keyword>
<dbReference type="InterPro" id="IPR015424">
    <property type="entry name" value="PyrdxlP-dep_Trfase"/>
</dbReference>
<reference evidence="7" key="1">
    <citation type="submission" date="2023-07" db="EMBL/GenBank/DDBJ databases">
        <title>Novel species in the genus Lipingzhangella isolated from Sambhar Salt Lake.</title>
        <authorList>
            <person name="Jiya N."/>
            <person name="Kajale S."/>
            <person name="Sharma A."/>
        </authorList>
    </citation>
    <scope>NUCLEOTIDE SEQUENCE [LARGE SCALE GENOMIC DNA]</scope>
    <source>
        <strain evidence="7">LS1_29</strain>
    </source>
</reference>
<dbReference type="EMBL" id="JAVLVT010000001">
    <property type="protein sequence ID" value="MDS1269138.1"/>
    <property type="molecule type" value="Genomic_DNA"/>
</dbReference>
<comment type="cofactor">
    <cofactor evidence="5">
        <name>pyridoxal 5'-phosphate</name>
        <dbReference type="ChEBI" id="CHEBI:597326"/>
    </cofactor>
</comment>
<keyword evidence="3 5" id="KW-0663">Pyridoxal phosphate</keyword>
<protein>
    <recommendedName>
        <fullName evidence="4 5">Kynureninase</fullName>
        <ecNumber evidence="4 5">3.7.1.3</ecNumber>
    </recommendedName>
</protein>
<dbReference type="SUPFAM" id="SSF53383">
    <property type="entry name" value="PLP-dependent transferases"/>
    <property type="match status" value="1"/>
</dbReference>
<keyword evidence="7" id="KW-1185">Reference proteome</keyword>
<dbReference type="PANTHER" id="PTHR14084:SF0">
    <property type="entry name" value="KYNURENINASE"/>
    <property type="match status" value="1"/>
</dbReference>
<evidence type="ECO:0000256" key="5">
    <source>
        <dbReference type="PIRNR" id="PIRNR038800"/>
    </source>
</evidence>
<dbReference type="GO" id="GO:0030429">
    <property type="term" value="F:kynureninase activity"/>
    <property type="evidence" value="ECO:0007669"/>
    <property type="project" value="UniProtKB-EC"/>
</dbReference>
<evidence type="ECO:0000256" key="4">
    <source>
        <dbReference type="NCBIfam" id="TIGR01814"/>
    </source>
</evidence>
<comment type="similarity">
    <text evidence="5">Belongs to the kynureninase family.</text>
</comment>
<name>A0ABU2H1G3_9ACTN</name>
<dbReference type="Proteomes" id="UP001250214">
    <property type="component" value="Unassembled WGS sequence"/>
</dbReference>
<dbReference type="NCBIfam" id="TIGR01814">
    <property type="entry name" value="kynureninase"/>
    <property type="match status" value="1"/>
</dbReference>
<comment type="subunit">
    <text evidence="5">Homodimer.</text>
</comment>
<sequence length="412" mass="44566">MQPTTRDHCQTLDTHDPLAAFREEFHLPPEVIYLNGNSLGALPRATPHRVADLIEREWGQGLAHSWTAAGWWDKPRTLGARLAPLIGAEDTEVVVTDNVTTNLFKTLIAALRCNPRPTILTEQGNFSTDLYITSGAAEIAGVHEQRIDVDSPHLPTALAHADASVLLLSHVDYRTATLRDLPAITRLAHEHNTLVIWDLSHSVGALPIHLNAASADFAVGCTYKYLNAGPGTCAFTYVARRHHIHAAQPIQGWHGHADPFSFDADYTPAPGASRFLSGSHPLIADAALEASLDLWDHVDLTLLRAKSLTLTGIFLDIITAGGLTSATPHAPEHRGSHVAVQVPDTASGPAIIDALAARGIHAGFRAPNLLRFGFAPLYLRHTDAYDAATTLVDIIATETWRHHATTHNAPMS</sequence>
<comment type="function">
    <text evidence="5">Catalyzes the cleavage of L-kynurenine (L-Kyn) and L-3-hydroxykynurenine (L-3OHKyn) into anthranilic acid (AA) and 3-hydroxyanthranilic acid (3-OHAA), respectively.</text>
</comment>
<evidence type="ECO:0000313" key="6">
    <source>
        <dbReference type="EMBL" id="MDS1269138.1"/>
    </source>
</evidence>
<evidence type="ECO:0000313" key="7">
    <source>
        <dbReference type="Proteomes" id="UP001250214"/>
    </source>
</evidence>
<dbReference type="PANTHER" id="PTHR14084">
    <property type="entry name" value="KYNURENINASE"/>
    <property type="match status" value="1"/>
</dbReference>